<reference evidence="10" key="1">
    <citation type="journal article" date="2010" name="Nature">
        <title>The Amphimedon queenslandica genome and the evolution of animal complexity.</title>
        <authorList>
            <person name="Srivastava M."/>
            <person name="Simakov O."/>
            <person name="Chapman J."/>
            <person name="Fahey B."/>
            <person name="Gauthier M.E."/>
            <person name="Mitros T."/>
            <person name="Richards G.S."/>
            <person name="Conaco C."/>
            <person name="Dacre M."/>
            <person name="Hellsten U."/>
            <person name="Larroux C."/>
            <person name="Putnam N.H."/>
            <person name="Stanke M."/>
            <person name="Adamska M."/>
            <person name="Darling A."/>
            <person name="Degnan S.M."/>
            <person name="Oakley T.H."/>
            <person name="Plachetzki D.C."/>
            <person name="Zhai Y."/>
            <person name="Adamski M."/>
            <person name="Calcino A."/>
            <person name="Cummins S.F."/>
            <person name="Goodstein D.M."/>
            <person name="Harris C."/>
            <person name="Jackson D.J."/>
            <person name="Leys S.P."/>
            <person name="Shu S."/>
            <person name="Woodcroft B.J."/>
            <person name="Vervoort M."/>
            <person name="Kosik K.S."/>
            <person name="Manning G."/>
            <person name="Degnan B.M."/>
            <person name="Rokhsar D.S."/>
        </authorList>
    </citation>
    <scope>NUCLEOTIDE SEQUENCE [LARGE SCALE GENOMIC DNA]</scope>
</reference>
<dbReference type="OrthoDB" id="406981at2759"/>
<keyword evidence="8" id="KW-0735">Signal-anchor</keyword>
<keyword evidence="4 8" id="KW-0812">Transmembrane</keyword>
<evidence type="ECO:0000256" key="3">
    <source>
        <dbReference type="ARBA" id="ARBA00022679"/>
    </source>
</evidence>
<dbReference type="STRING" id="400682.A0A1X7VFE9"/>
<dbReference type="InterPro" id="IPR027417">
    <property type="entry name" value="P-loop_NTPase"/>
</dbReference>
<dbReference type="AlphaFoldDB" id="A0A1X7VFE9"/>
<keyword evidence="3 8" id="KW-0808">Transferase</keyword>
<dbReference type="Pfam" id="PF03567">
    <property type="entry name" value="Sulfotransfer_2"/>
    <property type="match status" value="1"/>
</dbReference>
<evidence type="ECO:0000256" key="4">
    <source>
        <dbReference type="ARBA" id="ARBA00022692"/>
    </source>
</evidence>
<evidence type="ECO:0000313" key="9">
    <source>
        <dbReference type="EnsemblMetazoa" id="Aqu2.1.38761_001"/>
    </source>
</evidence>
<evidence type="ECO:0000256" key="6">
    <source>
        <dbReference type="ARBA" id="ARBA00023136"/>
    </source>
</evidence>
<comment type="catalytic activity">
    <reaction evidence="8">
        <text>alpha-D-glucosaminyl-[heparan sulfate](n) + 3'-phosphoadenylyl sulfate = 6-sulfo-alpha-D-glucosaminyl-[heparan sulfate](n) + adenosine 3',5'-bisphosphate + H(+)</text>
        <dbReference type="Rhea" id="RHEA:56604"/>
        <dbReference type="Rhea" id="RHEA-COMP:9830"/>
        <dbReference type="Rhea" id="RHEA-COMP:14621"/>
        <dbReference type="ChEBI" id="CHEBI:15378"/>
        <dbReference type="ChEBI" id="CHEBI:58339"/>
        <dbReference type="ChEBI" id="CHEBI:58343"/>
        <dbReference type="ChEBI" id="CHEBI:58388"/>
        <dbReference type="ChEBI" id="CHEBI:140604"/>
    </reaction>
</comment>
<evidence type="ECO:0000256" key="7">
    <source>
        <dbReference type="ARBA" id="ARBA00023180"/>
    </source>
</evidence>
<dbReference type="EC" id="2.8.2.-" evidence="8"/>
<dbReference type="PANTHER" id="PTHR12812">
    <property type="entry name" value="HEPARAN SULFATE 6-O-SULFOTRANSFERASE 3"/>
    <property type="match status" value="1"/>
</dbReference>
<dbReference type="GO" id="GO:0017095">
    <property type="term" value="F:heparan sulfate 6-sulfotransferase activity"/>
    <property type="evidence" value="ECO:0007669"/>
    <property type="project" value="TreeGrafter"/>
</dbReference>
<comment type="subcellular location">
    <subcellularLocation>
        <location evidence="1">Membrane</location>
        <topology evidence="1">Single-pass membrane protein</topology>
    </subcellularLocation>
    <subcellularLocation>
        <location evidence="8">Membrane</location>
        <topology evidence="8">Single-pass type II membrane protein</topology>
    </subcellularLocation>
</comment>
<protein>
    <recommendedName>
        <fullName evidence="8">Heparan-sulfate 6-O-sulfotransferase</fullName>
        <ecNumber evidence="8">2.8.2.-</ecNumber>
    </recommendedName>
</protein>
<sequence>MNINDAFCGWGHAFKMAIRKRFRTIVIFVLLFFVIFSFVLLHNWELSSEKQGLVTERVSKNILRTNSWSSSGSPPSTTFLRHNGSNLLIASNTGKRIEAMNLLPWNITIEGSTDKATVTPAGKWNRLKIDWLKGNDVLVFMHIQRTGGKSFLYYTGSVTQRNKSLCSYEIQSNVTISGGIPKSWRLLCPITDAAYYPNSNTTPVKLWPTTKPLSLKALKKLKLDFTNMKPLPEMWLLSEVTYQWPCGIHSFLTAMTPCVRNIYTKRYGEKERRFHYFTLLRDPLERYLSEFLYTYEGRASWDVVTGVKDCPGAISEYTVPECYHNAYKRHQWPNVNLSSFVSCPHNWAHNRQTWMLADLKDLQCNGRKYKDRESFERELLASAKSNLRSMPFFGLTEYMRESALLFEYRFNVKFKLLPPFKSSPSTSKWLVESVTNEENLLDNVLSRNELDKDLYKYALSLFKERLKIIGINKIRGRKSRKSRRYYMNRKSRKFNYHHA</sequence>
<evidence type="ECO:0000313" key="10">
    <source>
        <dbReference type="Proteomes" id="UP000007879"/>
    </source>
</evidence>
<dbReference type="KEGG" id="aqu:109580425"/>
<dbReference type="InterPro" id="IPR010635">
    <property type="entry name" value="Heparan_SO4-6-sulfoTrfase"/>
</dbReference>
<keyword evidence="10" id="KW-1185">Reference proteome</keyword>
<dbReference type="EnsemblMetazoa" id="Aqu2.1.38761_001">
    <property type="protein sequence ID" value="Aqu2.1.38761_001"/>
    <property type="gene ID" value="Aqu2.1.38761"/>
</dbReference>
<dbReference type="Gene3D" id="3.40.50.300">
    <property type="entry name" value="P-loop containing nucleotide triphosphate hydrolases"/>
    <property type="match status" value="1"/>
</dbReference>
<accession>A0A1X7VFE9</accession>
<keyword evidence="6 8" id="KW-0472">Membrane</keyword>
<dbReference type="Proteomes" id="UP000007879">
    <property type="component" value="Unassembled WGS sequence"/>
</dbReference>
<evidence type="ECO:0000256" key="5">
    <source>
        <dbReference type="ARBA" id="ARBA00022989"/>
    </source>
</evidence>
<evidence type="ECO:0000256" key="8">
    <source>
        <dbReference type="RuleBase" id="RU364122"/>
    </source>
</evidence>
<dbReference type="InParanoid" id="A0A1X7VFE9"/>
<dbReference type="PANTHER" id="PTHR12812:SF0">
    <property type="entry name" value="HEPARAN-SULFATE 6-O-SULFOTRANSFERASE"/>
    <property type="match status" value="1"/>
</dbReference>
<keyword evidence="7" id="KW-0325">Glycoprotein</keyword>
<dbReference type="EnsemblMetazoa" id="XM_019993535.1">
    <property type="protein sequence ID" value="XP_019849094.1"/>
    <property type="gene ID" value="LOC109580425"/>
</dbReference>
<dbReference type="InterPro" id="IPR005331">
    <property type="entry name" value="Sulfotransferase"/>
</dbReference>
<keyword evidence="5 8" id="KW-1133">Transmembrane helix</keyword>
<proteinExistence type="inferred from homology"/>
<organism evidence="9">
    <name type="scientific">Amphimedon queenslandica</name>
    <name type="common">Sponge</name>
    <dbReference type="NCBI Taxonomy" id="400682"/>
    <lineage>
        <taxon>Eukaryota</taxon>
        <taxon>Metazoa</taxon>
        <taxon>Porifera</taxon>
        <taxon>Demospongiae</taxon>
        <taxon>Heteroscleromorpha</taxon>
        <taxon>Haplosclerida</taxon>
        <taxon>Niphatidae</taxon>
        <taxon>Amphimedon</taxon>
    </lineage>
</organism>
<evidence type="ECO:0000256" key="2">
    <source>
        <dbReference type="ARBA" id="ARBA00010109"/>
    </source>
</evidence>
<reference evidence="9" key="2">
    <citation type="submission" date="2017-05" db="UniProtKB">
        <authorList>
            <consortium name="EnsemblMetazoa"/>
        </authorList>
    </citation>
    <scope>IDENTIFICATION</scope>
</reference>
<comment type="similarity">
    <text evidence="2 8">Belongs to the sulfotransferase 6 family.</text>
</comment>
<feature type="transmembrane region" description="Helical" evidence="8">
    <location>
        <begin position="25"/>
        <end position="44"/>
    </location>
</feature>
<gene>
    <name evidence="9" type="primary">109580425</name>
</gene>
<dbReference type="GO" id="GO:0016020">
    <property type="term" value="C:membrane"/>
    <property type="evidence" value="ECO:0007669"/>
    <property type="project" value="UniProtKB-SubCell"/>
</dbReference>
<comment type="function">
    <text evidence="8">6-O-sulfation enzyme which catalyzes the transfer of sulfate from 3'-phosphoadenosine 5'-phosphosulfate (PAPS) to position 6 of the N-sulfoglucosamine residue (GlcNS) of heparan sulfate.</text>
</comment>
<name>A0A1X7VFE9_AMPQE</name>
<evidence type="ECO:0000256" key="1">
    <source>
        <dbReference type="ARBA" id="ARBA00004167"/>
    </source>
</evidence>